<evidence type="ECO:0000313" key="2">
    <source>
        <dbReference type="Proteomes" id="UP001208689"/>
    </source>
</evidence>
<organism evidence="1 2">
    <name type="scientific">Candidatus Lokiarchaeum ossiferum</name>
    <dbReference type="NCBI Taxonomy" id="2951803"/>
    <lineage>
        <taxon>Archaea</taxon>
        <taxon>Promethearchaeati</taxon>
        <taxon>Promethearchaeota</taxon>
        <taxon>Promethearchaeia</taxon>
        <taxon>Promethearchaeales</taxon>
        <taxon>Promethearchaeaceae</taxon>
        <taxon>Candidatus Lokiarchaeum</taxon>
    </lineage>
</organism>
<reference evidence="1" key="1">
    <citation type="submission" date="2022-09" db="EMBL/GenBank/DDBJ databases">
        <title>Actin cytoskeleton and complex cell architecture in an #Asgard archaeon.</title>
        <authorList>
            <person name="Ponce Toledo R.I."/>
            <person name="Schleper C."/>
            <person name="Rodrigues Oliveira T."/>
            <person name="Wollweber F."/>
            <person name="Xu J."/>
            <person name="Rittmann S."/>
            <person name="Klingl A."/>
            <person name="Pilhofer M."/>
        </authorList>
    </citation>
    <scope>NUCLEOTIDE SEQUENCE</scope>
    <source>
        <strain evidence="1">B-35</strain>
    </source>
</reference>
<protein>
    <submittedName>
        <fullName evidence="1">Uncharacterized protein</fullName>
    </submittedName>
</protein>
<proteinExistence type="predicted"/>
<evidence type="ECO:0000313" key="1">
    <source>
        <dbReference type="EMBL" id="UYP47536.1"/>
    </source>
</evidence>
<gene>
    <name evidence="1" type="ORF">NEF87_003821</name>
</gene>
<dbReference type="Proteomes" id="UP001208689">
    <property type="component" value="Chromosome"/>
</dbReference>
<keyword evidence="2" id="KW-1185">Reference proteome</keyword>
<accession>A0ABY6HY80</accession>
<dbReference type="EMBL" id="CP104013">
    <property type="protein sequence ID" value="UYP47536.1"/>
    <property type="molecule type" value="Genomic_DNA"/>
</dbReference>
<sequence>METVSEFLNILADTLIEFTKKTQILNRALLKLSVKDLLGDKNPDTLKFNEWIKVIEDPLKKRLERTKTTNIGTVINKLKEVAQKNQSLITMAQV</sequence>
<name>A0ABY6HY80_9ARCH</name>